<evidence type="ECO:0000256" key="2">
    <source>
        <dbReference type="ARBA" id="ARBA00022692"/>
    </source>
</evidence>
<keyword evidence="7" id="KW-0645">Protease</keyword>
<feature type="transmembrane region" description="Helical" evidence="5">
    <location>
        <begin position="59"/>
        <end position="81"/>
    </location>
</feature>
<dbReference type="GO" id="GO:0006508">
    <property type="term" value="P:proteolysis"/>
    <property type="evidence" value="ECO:0007669"/>
    <property type="project" value="UniProtKB-KW"/>
</dbReference>
<evidence type="ECO:0000256" key="5">
    <source>
        <dbReference type="SAM" id="Phobius"/>
    </source>
</evidence>
<dbReference type="EMBL" id="CP012332">
    <property type="protein sequence ID" value="AKU91267.1"/>
    <property type="molecule type" value="Genomic_DNA"/>
</dbReference>
<dbReference type="Pfam" id="PF01694">
    <property type="entry name" value="Rhomboid"/>
    <property type="match status" value="1"/>
</dbReference>
<organism evidence="7 8">
    <name type="scientific">Vulgatibacter incomptus</name>
    <dbReference type="NCBI Taxonomy" id="1391653"/>
    <lineage>
        <taxon>Bacteria</taxon>
        <taxon>Pseudomonadati</taxon>
        <taxon>Myxococcota</taxon>
        <taxon>Myxococcia</taxon>
        <taxon>Myxococcales</taxon>
        <taxon>Cystobacterineae</taxon>
        <taxon>Vulgatibacteraceae</taxon>
        <taxon>Vulgatibacter</taxon>
    </lineage>
</organism>
<reference evidence="7 8" key="1">
    <citation type="submission" date="2015-08" db="EMBL/GenBank/DDBJ databases">
        <authorList>
            <person name="Babu N.S."/>
            <person name="Beckwith C.J."/>
            <person name="Beseler K.G."/>
            <person name="Brison A."/>
            <person name="Carone J.V."/>
            <person name="Caskin T.P."/>
            <person name="Diamond M."/>
            <person name="Durham M.E."/>
            <person name="Foxe J.M."/>
            <person name="Go M."/>
            <person name="Henderson B.A."/>
            <person name="Jones I.B."/>
            <person name="McGettigan J.A."/>
            <person name="Micheletti S.J."/>
            <person name="Nasrallah M.E."/>
            <person name="Ortiz D."/>
            <person name="Piller C.R."/>
            <person name="Privatt S.R."/>
            <person name="Schneider S.L."/>
            <person name="Sharp S."/>
            <person name="Smith T.C."/>
            <person name="Stanton J.D."/>
            <person name="Ullery H.E."/>
            <person name="Wilson R.J."/>
            <person name="Serrano M.G."/>
            <person name="Buck G."/>
            <person name="Lee V."/>
            <person name="Wang Y."/>
            <person name="Carvalho R."/>
            <person name="Voegtly L."/>
            <person name="Shi R."/>
            <person name="Duckworth R."/>
            <person name="Johnson A."/>
            <person name="Loviza R."/>
            <person name="Walstead R."/>
            <person name="Shah Z."/>
            <person name="Kiflezghi M."/>
            <person name="Wade K."/>
            <person name="Ball S.L."/>
            <person name="Bradley K.W."/>
            <person name="Asai D.J."/>
            <person name="Bowman C.A."/>
            <person name="Russell D.A."/>
            <person name="Pope W.H."/>
            <person name="Jacobs-Sera D."/>
            <person name="Hendrix R.W."/>
            <person name="Hatfull G.F."/>
        </authorList>
    </citation>
    <scope>NUCLEOTIDE SEQUENCE [LARGE SCALE GENOMIC DNA]</scope>
    <source>
        <strain evidence="7 8">DSM 27710</strain>
    </source>
</reference>
<evidence type="ECO:0000256" key="3">
    <source>
        <dbReference type="ARBA" id="ARBA00022989"/>
    </source>
</evidence>
<feature type="transmembrane region" description="Helical" evidence="5">
    <location>
        <begin position="93"/>
        <end position="115"/>
    </location>
</feature>
<accession>A0A0K1PCP0</accession>
<feature type="domain" description="Peptidase S54 rhomboid" evidence="6">
    <location>
        <begin position="57"/>
        <end position="193"/>
    </location>
</feature>
<evidence type="ECO:0000256" key="1">
    <source>
        <dbReference type="ARBA" id="ARBA00004141"/>
    </source>
</evidence>
<feature type="transmembrane region" description="Helical" evidence="5">
    <location>
        <begin position="7"/>
        <end position="29"/>
    </location>
</feature>
<name>A0A0K1PCP0_9BACT</name>
<keyword evidence="8" id="KW-1185">Reference proteome</keyword>
<dbReference type="SUPFAM" id="SSF144091">
    <property type="entry name" value="Rhomboid-like"/>
    <property type="match status" value="1"/>
</dbReference>
<protein>
    <submittedName>
        <fullName evidence="7">Rhomboid family serine protease</fullName>
    </submittedName>
</protein>
<dbReference type="RefSeq" id="WP_050725603.1">
    <property type="nucleotide sequence ID" value="NZ_CP012332.1"/>
</dbReference>
<dbReference type="AlphaFoldDB" id="A0A0K1PCP0"/>
<dbReference type="InterPro" id="IPR050925">
    <property type="entry name" value="Rhomboid_protease_S54"/>
</dbReference>
<dbReference type="InterPro" id="IPR035952">
    <property type="entry name" value="Rhomboid-like_sf"/>
</dbReference>
<feature type="transmembrane region" description="Helical" evidence="5">
    <location>
        <begin position="201"/>
        <end position="223"/>
    </location>
</feature>
<sequence>MNQPSRISLLGSFPATSGILALLIAAFIIEVLSGGSQNGMVLARLGANYTPLVLEGGQWWRLVTATLLHIGPVHLLMNGWALWQLGRLSEITFGSATTLALFVFTGITGSALTLLTVKLSAGASGAIFGLEGALIAFFLRHRDHLTPQGKSLLKQLLAWSAFMIAYGFAVPNIDWMGHFGGLGGGLAVGWLLQPRTARTGLLAKGAGLVGALVLVGAIALAVASPPLR</sequence>
<evidence type="ECO:0000313" key="7">
    <source>
        <dbReference type="EMBL" id="AKU91267.1"/>
    </source>
</evidence>
<keyword evidence="2 5" id="KW-0812">Transmembrane</keyword>
<keyword evidence="3 5" id="KW-1133">Transmembrane helix</keyword>
<dbReference type="GO" id="GO:0004252">
    <property type="term" value="F:serine-type endopeptidase activity"/>
    <property type="evidence" value="ECO:0007669"/>
    <property type="project" value="InterPro"/>
</dbReference>
<evidence type="ECO:0000259" key="6">
    <source>
        <dbReference type="Pfam" id="PF01694"/>
    </source>
</evidence>
<dbReference type="OrthoDB" id="9813074at2"/>
<gene>
    <name evidence="7" type="ORF">AKJ08_1654</name>
</gene>
<feature type="transmembrane region" description="Helical" evidence="5">
    <location>
        <begin position="175"/>
        <end position="192"/>
    </location>
</feature>
<proteinExistence type="predicted"/>
<dbReference type="Proteomes" id="UP000055590">
    <property type="component" value="Chromosome"/>
</dbReference>
<dbReference type="PANTHER" id="PTHR43731">
    <property type="entry name" value="RHOMBOID PROTEASE"/>
    <property type="match status" value="1"/>
</dbReference>
<evidence type="ECO:0000313" key="8">
    <source>
        <dbReference type="Proteomes" id="UP000055590"/>
    </source>
</evidence>
<dbReference type="KEGG" id="vin:AKJ08_1654"/>
<dbReference type="PANTHER" id="PTHR43731:SF26">
    <property type="entry name" value="RHOMBOID-LIKE PROTEIN 10, CHLOROPLASTIC"/>
    <property type="match status" value="1"/>
</dbReference>
<keyword evidence="4 5" id="KW-0472">Membrane</keyword>
<feature type="transmembrane region" description="Helical" evidence="5">
    <location>
        <begin position="151"/>
        <end position="169"/>
    </location>
</feature>
<comment type="subcellular location">
    <subcellularLocation>
        <location evidence="1">Membrane</location>
        <topology evidence="1">Multi-pass membrane protein</topology>
    </subcellularLocation>
</comment>
<dbReference type="Gene3D" id="1.20.1540.10">
    <property type="entry name" value="Rhomboid-like"/>
    <property type="match status" value="1"/>
</dbReference>
<dbReference type="GO" id="GO:0016020">
    <property type="term" value="C:membrane"/>
    <property type="evidence" value="ECO:0007669"/>
    <property type="project" value="UniProtKB-SubCell"/>
</dbReference>
<feature type="transmembrane region" description="Helical" evidence="5">
    <location>
        <begin position="121"/>
        <end position="139"/>
    </location>
</feature>
<dbReference type="STRING" id="1391653.AKJ08_1654"/>
<keyword evidence="7" id="KW-0378">Hydrolase</keyword>
<evidence type="ECO:0000256" key="4">
    <source>
        <dbReference type="ARBA" id="ARBA00023136"/>
    </source>
</evidence>
<dbReference type="InterPro" id="IPR022764">
    <property type="entry name" value="Peptidase_S54_rhomboid_dom"/>
</dbReference>